<reference evidence="3" key="2">
    <citation type="submission" date="2009-11" db="EMBL/GenBank/DDBJ databases">
        <title>The Genome Sequence of Allomyces macrogynus strain ATCC 38327.</title>
        <authorList>
            <consortium name="The Broad Institute Genome Sequencing Platform"/>
            <person name="Russ C."/>
            <person name="Cuomo C."/>
            <person name="Shea T."/>
            <person name="Young S.K."/>
            <person name="Zeng Q."/>
            <person name="Koehrsen M."/>
            <person name="Haas B."/>
            <person name="Borodovsky M."/>
            <person name="Guigo R."/>
            <person name="Alvarado L."/>
            <person name="Berlin A."/>
            <person name="Borenstein D."/>
            <person name="Chen Z."/>
            <person name="Engels R."/>
            <person name="Freedman E."/>
            <person name="Gellesch M."/>
            <person name="Goldberg J."/>
            <person name="Griggs A."/>
            <person name="Gujja S."/>
            <person name="Heiman D."/>
            <person name="Hepburn T."/>
            <person name="Howarth C."/>
            <person name="Jen D."/>
            <person name="Larson L."/>
            <person name="Lewis B."/>
            <person name="Mehta T."/>
            <person name="Park D."/>
            <person name="Pearson M."/>
            <person name="Roberts A."/>
            <person name="Saif S."/>
            <person name="Shenoy N."/>
            <person name="Sisk P."/>
            <person name="Stolte C."/>
            <person name="Sykes S."/>
            <person name="Walk T."/>
            <person name="White J."/>
            <person name="Yandava C."/>
            <person name="Burger G."/>
            <person name="Gray M.W."/>
            <person name="Holland P.W.H."/>
            <person name="King N."/>
            <person name="Lang F.B.F."/>
            <person name="Roger A.J."/>
            <person name="Ruiz-Trillo I."/>
            <person name="Lander E."/>
            <person name="Nusbaum C."/>
        </authorList>
    </citation>
    <scope>NUCLEOTIDE SEQUENCE [LARGE SCALE GENOMIC DNA]</scope>
    <source>
        <strain evidence="3">ATCC 38327</strain>
    </source>
</reference>
<keyword evidence="3" id="KW-1185">Reference proteome</keyword>
<feature type="compositionally biased region" description="Polar residues" evidence="1">
    <location>
        <begin position="202"/>
        <end position="211"/>
    </location>
</feature>
<protein>
    <submittedName>
        <fullName evidence="2">Uncharacterized protein</fullName>
    </submittedName>
</protein>
<evidence type="ECO:0000313" key="3">
    <source>
        <dbReference type="Proteomes" id="UP000054350"/>
    </source>
</evidence>
<name>A0A0L0SPR4_ALLM3</name>
<dbReference type="VEuPathDB" id="FungiDB:AMAG_09527"/>
<feature type="region of interest" description="Disordered" evidence="1">
    <location>
        <begin position="1"/>
        <end position="81"/>
    </location>
</feature>
<sequence>MARRRRGGRAGVRAMRREHEERQQQQELEEKQQQQQLDDNDDDARRLPSPAPSDIAEPDAVEAAAAVNRARTPSPVSAAPVHLSQLDADSLDSELAKTDAKLRRLLVRKERLELRRTQLSVTAMHWPPSTVGAAATDIIDHADADPAVANDEDIAWGHAPVSLATTTASPLSPSPTDTTGTSLALPRPYESTVPRRARRVSHTSSTDSANGSALSTSPTATAPAVFPSHSSDSSESGGNEVDAMAQLQQDLEDDRDDVLSALSDDSDLASSFISDLSLGSDFSLLSEARYGRPAA</sequence>
<feature type="compositionally biased region" description="Basic and acidic residues" evidence="1">
    <location>
        <begin position="15"/>
        <end position="32"/>
    </location>
</feature>
<evidence type="ECO:0000256" key="1">
    <source>
        <dbReference type="SAM" id="MobiDB-lite"/>
    </source>
</evidence>
<evidence type="ECO:0000313" key="2">
    <source>
        <dbReference type="EMBL" id="KNE64513.1"/>
    </source>
</evidence>
<proteinExistence type="predicted"/>
<dbReference type="Proteomes" id="UP000054350">
    <property type="component" value="Unassembled WGS sequence"/>
</dbReference>
<reference evidence="2 3" key="1">
    <citation type="submission" date="2009-11" db="EMBL/GenBank/DDBJ databases">
        <title>Annotation of Allomyces macrogynus ATCC 38327.</title>
        <authorList>
            <consortium name="The Broad Institute Genome Sequencing Platform"/>
            <person name="Russ C."/>
            <person name="Cuomo C."/>
            <person name="Burger G."/>
            <person name="Gray M.W."/>
            <person name="Holland P.W.H."/>
            <person name="King N."/>
            <person name="Lang F.B.F."/>
            <person name="Roger A.J."/>
            <person name="Ruiz-Trillo I."/>
            <person name="Young S.K."/>
            <person name="Zeng Q."/>
            <person name="Gargeya S."/>
            <person name="Fitzgerald M."/>
            <person name="Haas B."/>
            <person name="Abouelleil A."/>
            <person name="Alvarado L."/>
            <person name="Arachchi H.M."/>
            <person name="Berlin A."/>
            <person name="Chapman S.B."/>
            <person name="Gearin G."/>
            <person name="Goldberg J."/>
            <person name="Griggs A."/>
            <person name="Gujja S."/>
            <person name="Hansen M."/>
            <person name="Heiman D."/>
            <person name="Howarth C."/>
            <person name="Larimer J."/>
            <person name="Lui A."/>
            <person name="MacDonald P.J.P."/>
            <person name="McCowen C."/>
            <person name="Montmayeur A."/>
            <person name="Murphy C."/>
            <person name="Neiman D."/>
            <person name="Pearson M."/>
            <person name="Priest M."/>
            <person name="Roberts A."/>
            <person name="Saif S."/>
            <person name="Shea T."/>
            <person name="Sisk P."/>
            <person name="Stolte C."/>
            <person name="Sykes S."/>
            <person name="Wortman J."/>
            <person name="Nusbaum C."/>
            <person name="Birren B."/>
        </authorList>
    </citation>
    <scope>NUCLEOTIDE SEQUENCE [LARGE SCALE GENOMIC DNA]</scope>
    <source>
        <strain evidence="2 3">ATCC 38327</strain>
    </source>
</reference>
<feature type="compositionally biased region" description="Low complexity" evidence="1">
    <location>
        <begin position="212"/>
        <end position="236"/>
    </location>
</feature>
<accession>A0A0L0SPR4</accession>
<feature type="compositionally biased region" description="Low complexity" evidence="1">
    <location>
        <begin position="166"/>
        <end position="183"/>
    </location>
</feature>
<dbReference type="EMBL" id="GG745344">
    <property type="protein sequence ID" value="KNE64513.1"/>
    <property type="molecule type" value="Genomic_DNA"/>
</dbReference>
<dbReference type="AlphaFoldDB" id="A0A0L0SPR4"/>
<feature type="compositionally biased region" description="Low complexity" evidence="1">
    <location>
        <begin position="61"/>
        <end position="71"/>
    </location>
</feature>
<feature type="region of interest" description="Disordered" evidence="1">
    <location>
        <begin position="166"/>
        <end position="259"/>
    </location>
</feature>
<organism evidence="2 3">
    <name type="scientific">Allomyces macrogynus (strain ATCC 38327)</name>
    <name type="common">Allomyces javanicus var. macrogynus</name>
    <dbReference type="NCBI Taxonomy" id="578462"/>
    <lineage>
        <taxon>Eukaryota</taxon>
        <taxon>Fungi</taxon>
        <taxon>Fungi incertae sedis</taxon>
        <taxon>Blastocladiomycota</taxon>
        <taxon>Blastocladiomycetes</taxon>
        <taxon>Blastocladiales</taxon>
        <taxon>Blastocladiaceae</taxon>
        <taxon>Allomyces</taxon>
    </lineage>
</organism>
<gene>
    <name evidence="2" type="ORF">AMAG_09527</name>
</gene>